<dbReference type="CDD" id="cd01850">
    <property type="entry name" value="CDC_Septin"/>
    <property type="match status" value="1"/>
</dbReference>
<keyword evidence="2" id="KW-0132">Cell division</keyword>
<accession>A0A914C761</accession>
<feature type="domain" description="Septin-type G" evidence="10">
    <location>
        <begin position="1"/>
        <end position="267"/>
    </location>
</feature>
<dbReference type="WBParaSite" id="ACRNAN_Path_374.g1422.t1">
    <property type="protein sequence ID" value="ACRNAN_Path_374.g1422.t1"/>
    <property type="gene ID" value="ACRNAN_Path_374.g1422"/>
</dbReference>
<feature type="compositionally biased region" description="Basic residues" evidence="9">
    <location>
        <begin position="371"/>
        <end position="380"/>
    </location>
</feature>
<dbReference type="PANTHER" id="PTHR18884">
    <property type="entry name" value="SEPTIN"/>
    <property type="match status" value="1"/>
</dbReference>
<evidence type="ECO:0000256" key="3">
    <source>
        <dbReference type="ARBA" id="ARBA00022741"/>
    </source>
</evidence>
<dbReference type="PIRSF" id="PIRSF006698">
    <property type="entry name" value="Septin"/>
    <property type="match status" value="1"/>
</dbReference>
<dbReference type="Pfam" id="PF00735">
    <property type="entry name" value="Septin"/>
    <property type="match status" value="1"/>
</dbReference>
<keyword evidence="11" id="KW-1185">Reference proteome</keyword>
<keyword evidence="4" id="KW-0175">Coiled coil</keyword>
<evidence type="ECO:0000256" key="8">
    <source>
        <dbReference type="RuleBase" id="RU004560"/>
    </source>
</evidence>
<organism evidence="11 12">
    <name type="scientific">Acrobeloides nanus</name>
    <dbReference type="NCBI Taxonomy" id="290746"/>
    <lineage>
        <taxon>Eukaryota</taxon>
        <taxon>Metazoa</taxon>
        <taxon>Ecdysozoa</taxon>
        <taxon>Nematoda</taxon>
        <taxon>Chromadorea</taxon>
        <taxon>Rhabditida</taxon>
        <taxon>Tylenchina</taxon>
        <taxon>Cephalobomorpha</taxon>
        <taxon>Cephaloboidea</taxon>
        <taxon>Cephalobidae</taxon>
        <taxon>Acrobeloides</taxon>
    </lineage>
</organism>
<evidence type="ECO:0000313" key="11">
    <source>
        <dbReference type="Proteomes" id="UP000887540"/>
    </source>
</evidence>
<dbReference type="Proteomes" id="UP000887540">
    <property type="component" value="Unplaced"/>
</dbReference>
<name>A0A914C761_9BILA</name>
<keyword evidence="6" id="KW-0131">Cell cycle</keyword>
<dbReference type="InterPro" id="IPR030379">
    <property type="entry name" value="G_SEPTIN_dom"/>
</dbReference>
<dbReference type="InterPro" id="IPR027417">
    <property type="entry name" value="P-loop_NTPase"/>
</dbReference>
<proteinExistence type="inferred from homology"/>
<evidence type="ECO:0000256" key="6">
    <source>
        <dbReference type="ARBA" id="ARBA00023306"/>
    </source>
</evidence>
<dbReference type="GO" id="GO:0005525">
    <property type="term" value="F:GTP binding"/>
    <property type="evidence" value="ECO:0007669"/>
    <property type="project" value="UniProtKB-UniRule"/>
</dbReference>
<comment type="subcellular location">
    <subcellularLocation>
        <location evidence="1">Cleavage furrow</location>
    </subcellularLocation>
</comment>
<evidence type="ECO:0000256" key="1">
    <source>
        <dbReference type="ARBA" id="ARBA00004626"/>
    </source>
</evidence>
<keyword evidence="5 8" id="KW-0342">GTP-binding</keyword>
<dbReference type="GO" id="GO:0051301">
    <property type="term" value="P:cell division"/>
    <property type="evidence" value="ECO:0007669"/>
    <property type="project" value="UniProtKB-KW"/>
</dbReference>
<dbReference type="InterPro" id="IPR016491">
    <property type="entry name" value="Septin"/>
</dbReference>
<dbReference type="GO" id="GO:0032154">
    <property type="term" value="C:cleavage furrow"/>
    <property type="evidence" value="ECO:0007669"/>
    <property type="project" value="UniProtKB-SubCell"/>
</dbReference>
<dbReference type="SUPFAM" id="SSF52540">
    <property type="entry name" value="P-loop containing nucleoside triphosphate hydrolases"/>
    <property type="match status" value="1"/>
</dbReference>
<protein>
    <recommendedName>
        <fullName evidence="7">Septin</fullName>
    </recommendedName>
</protein>
<dbReference type="FunFam" id="3.40.50.300:FF:000162">
    <property type="entry name" value="septin-7 isoform X1"/>
    <property type="match status" value="1"/>
</dbReference>
<evidence type="ECO:0000256" key="5">
    <source>
        <dbReference type="ARBA" id="ARBA00023134"/>
    </source>
</evidence>
<dbReference type="GO" id="GO:0005856">
    <property type="term" value="C:cytoskeleton"/>
    <property type="evidence" value="ECO:0007669"/>
    <property type="project" value="UniProtKB-ARBA"/>
</dbReference>
<evidence type="ECO:0000256" key="2">
    <source>
        <dbReference type="ARBA" id="ARBA00022618"/>
    </source>
</evidence>
<keyword evidence="3 8" id="KW-0547">Nucleotide-binding</keyword>
<dbReference type="PROSITE" id="PS51719">
    <property type="entry name" value="G_SEPTIN"/>
    <property type="match status" value="1"/>
</dbReference>
<evidence type="ECO:0000256" key="9">
    <source>
        <dbReference type="SAM" id="MobiDB-lite"/>
    </source>
</evidence>
<comment type="similarity">
    <text evidence="7 8">Belongs to the TRAFAC class TrmE-Era-EngA-EngB-Septin-like GTPase superfamily. Septin GTPase family.</text>
</comment>
<reference evidence="12" key="1">
    <citation type="submission" date="2022-11" db="UniProtKB">
        <authorList>
            <consortium name="WormBaseParasite"/>
        </authorList>
    </citation>
    <scope>IDENTIFICATION</scope>
</reference>
<dbReference type="AlphaFoldDB" id="A0A914C761"/>
<feature type="region of interest" description="Disordered" evidence="9">
    <location>
        <begin position="350"/>
        <end position="380"/>
    </location>
</feature>
<evidence type="ECO:0000256" key="7">
    <source>
        <dbReference type="PIRNR" id="PIRNR006698"/>
    </source>
</evidence>
<sequence>MVVGQSGLGKSTFINSLFLAEINDPQAKAQFIPSTVKIESKTVCLIENDVRLNVTFVDTPGFGDAVDNSNCWEPIIKYIDDKYADYLAEETKIERPSLIEDHRAHLCLYFIAPTGHGLKPLDLEFMKALQDRVNIVPVIAKADTLTSQELARFKKNIIHDLEANQIKLYAFPEPENLSSNDTKDGTKLVDHRNRIPFAVIGSNLLKDAHGRKVRVREYAWGTVEVENMAHNDFIALRDIIIRSNLIDLIDVTKNVHYENFRIRQMCKMPKGSLDRDPFTQLEQERRTCEKEAEEVRQTKEKIFAEKVAAREHKLAERSRQLDEKEKENRRILDEKRQVIDKLMTENAELRRSTGIFDSGSSIGRASPPEKSKKKGLFNRI</sequence>
<evidence type="ECO:0000259" key="10">
    <source>
        <dbReference type="PROSITE" id="PS51719"/>
    </source>
</evidence>
<evidence type="ECO:0000256" key="4">
    <source>
        <dbReference type="ARBA" id="ARBA00023054"/>
    </source>
</evidence>
<evidence type="ECO:0000313" key="12">
    <source>
        <dbReference type="WBParaSite" id="ACRNAN_Path_374.g1422.t1"/>
    </source>
</evidence>
<dbReference type="Gene3D" id="3.40.50.300">
    <property type="entry name" value="P-loop containing nucleotide triphosphate hydrolases"/>
    <property type="match status" value="1"/>
</dbReference>